<dbReference type="Proteomes" id="UP000732298">
    <property type="component" value="Unassembled WGS sequence"/>
</dbReference>
<organism evidence="1 2">
    <name type="scientific">Candidatus Iainarchaeum sp</name>
    <dbReference type="NCBI Taxonomy" id="3101447"/>
    <lineage>
        <taxon>Archaea</taxon>
        <taxon>Candidatus Iainarchaeota</taxon>
        <taxon>Candidatus Iainarchaeia</taxon>
        <taxon>Candidatus Iainarchaeales</taxon>
        <taxon>Candidatus Iainarchaeaceae</taxon>
        <taxon>Candidatus Iainarchaeum</taxon>
    </lineage>
</organism>
<reference evidence="1" key="1">
    <citation type="submission" date="2020-07" db="EMBL/GenBank/DDBJ databases">
        <title>Huge and variable diversity of episymbiotic CPR bacteria and DPANN archaea in groundwater ecosystems.</title>
        <authorList>
            <person name="He C.Y."/>
            <person name="Keren R."/>
            <person name="Whittaker M."/>
            <person name="Farag I.F."/>
            <person name="Doudna J."/>
            <person name="Cate J.H.D."/>
            <person name="Banfield J.F."/>
        </authorList>
    </citation>
    <scope>NUCLEOTIDE SEQUENCE</scope>
    <source>
        <strain evidence="1">NC_groundwater_1296_Ag_S-0.2um_52_80</strain>
    </source>
</reference>
<dbReference type="AlphaFoldDB" id="A0A8T3YKE6"/>
<sequence length="121" mass="13035">MPVVNISSVAELVMPPRCDFVVMNFFRLGDSQFDEDLRGALEGLSKASAGGSHTEWGLTVGMDAYDFGLLLKRGGFPAEAMRYAAFIQTTEIPGFGRIKGYGTVLAEYCLDGTGLRYGGPI</sequence>
<proteinExistence type="predicted"/>
<gene>
    <name evidence="1" type="ORF">HY544_00990</name>
</gene>
<evidence type="ECO:0000313" key="1">
    <source>
        <dbReference type="EMBL" id="MBI4210067.1"/>
    </source>
</evidence>
<evidence type="ECO:0000313" key="2">
    <source>
        <dbReference type="Proteomes" id="UP000732298"/>
    </source>
</evidence>
<comment type="caution">
    <text evidence="1">The sequence shown here is derived from an EMBL/GenBank/DDBJ whole genome shotgun (WGS) entry which is preliminary data.</text>
</comment>
<accession>A0A8T3YKE6</accession>
<name>A0A8T3YKE6_9ARCH</name>
<dbReference type="EMBL" id="JACQPB010000012">
    <property type="protein sequence ID" value="MBI4210067.1"/>
    <property type="molecule type" value="Genomic_DNA"/>
</dbReference>
<protein>
    <submittedName>
        <fullName evidence="1">Uncharacterized protein</fullName>
    </submittedName>
</protein>